<gene>
    <name evidence="14" type="ORF">FNK824_LOCUS25497</name>
    <name evidence="13" type="ORF">OTI717_LOCUS26424</name>
    <name evidence="11" type="ORF">RFH988_LOCUS5851</name>
    <name evidence="12" type="ORF">SEV965_LOCUS11897</name>
</gene>
<dbReference type="Gene3D" id="3.30.360.10">
    <property type="entry name" value="Dihydrodipicolinate Reductase, domain 2"/>
    <property type="match status" value="1"/>
</dbReference>
<evidence type="ECO:0000313" key="14">
    <source>
        <dbReference type="EMBL" id="CAF3992867.1"/>
    </source>
</evidence>
<evidence type="ECO:0000256" key="2">
    <source>
        <dbReference type="ARBA" id="ARBA00007406"/>
    </source>
</evidence>
<dbReference type="Gene3D" id="3.40.50.720">
    <property type="entry name" value="NAD(P)-binding Rossmann-like Domain"/>
    <property type="match status" value="1"/>
</dbReference>
<dbReference type="AlphaFoldDB" id="A0A813VAZ3"/>
<dbReference type="NCBIfam" id="TIGR01534">
    <property type="entry name" value="GAPDH-I"/>
    <property type="match status" value="1"/>
</dbReference>
<keyword evidence="5" id="KW-0560">Oxidoreductase</keyword>
<dbReference type="GO" id="GO:0005829">
    <property type="term" value="C:cytosol"/>
    <property type="evidence" value="ECO:0007669"/>
    <property type="project" value="TreeGrafter"/>
</dbReference>
<dbReference type="PRINTS" id="PR00078">
    <property type="entry name" value="G3PDHDRGNASE"/>
</dbReference>
<evidence type="ECO:0000256" key="1">
    <source>
        <dbReference type="ARBA" id="ARBA00004869"/>
    </source>
</evidence>
<reference evidence="11" key="1">
    <citation type="submission" date="2021-02" db="EMBL/GenBank/DDBJ databases">
        <authorList>
            <person name="Nowell W R."/>
        </authorList>
    </citation>
    <scope>NUCLEOTIDE SEQUENCE</scope>
</reference>
<evidence type="ECO:0000256" key="8">
    <source>
        <dbReference type="ARBA" id="ARBA00047698"/>
    </source>
</evidence>
<comment type="subunit">
    <text evidence="3">Homotetramer.</text>
</comment>
<dbReference type="EMBL" id="CAJNOU010000526">
    <property type="protein sequence ID" value="CAF1022921.1"/>
    <property type="molecule type" value="Genomic_DNA"/>
</dbReference>
<dbReference type="Proteomes" id="UP000663882">
    <property type="component" value="Unassembled WGS sequence"/>
</dbReference>
<accession>A0A813VAZ3</accession>
<evidence type="ECO:0000259" key="10">
    <source>
        <dbReference type="SMART" id="SM00846"/>
    </source>
</evidence>
<dbReference type="Proteomes" id="UP000663823">
    <property type="component" value="Unassembled WGS sequence"/>
</dbReference>
<comment type="caution">
    <text evidence="11">The sequence shown here is derived from an EMBL/GenBank/DDBJ whole genome shotgun (WGS) entry which is preliminary data.</text>
</comment>
<evidence type="ECO:0000313" key="15">
    <source>
        <dbReference type="Proteomes" id="UP000663882"/>
    </source>
</evidence>
<evidence type="ECO:0000256" key="3">
    <source>
        <dbReference type="ARBA" id="ARBA00011881"/>
    </source>
</evidence>
<organism evidence="11 15">
    <name type="scientific">Rotaria sordida</name>
    <dbReference type="NCBI Taxonomy" id="392033"/>
    <lineage>
        <taxon>Eukaryota</taxon>
        <taxon>Metazoa</taxon>
        <taxon>Spiralia</taxon>
        <taxon>Gnathifera</taxon>
        <taxon>Rotifera</taxon>
        <taxon>Eurotatoria</taxon>
        <taxon>Bdelloidea</taxon>
        <taxon>Philodinida</taxon>
        <taxon>Philodinidae</taxon>
        <taxon>Rotaria</taxon>
    </lineage>
</organism>
<dbReference type="InterPro" id="IPR006424">
    <property type="entry name" value="Glyceraldehyde-3-P_DH_1"/>
</dbReference>
<evidence type="ECO:0000313" key="11">
    <source>
        <dbReference type="EMBL" id="CAF0839187.1"/>
    </source>
</evidence>
<dbReference type="GO" id="GO:0019682">
    <property type="term" value="P:glyceraldehyde-3-phosphate metabolic process"/>
    <property type="evidence" value="ECO:0007669"/>
    <property type="project" value="UniProtKB-ARBA"/>
</dbReference>
<dbReference type="Pfam" id="PF00044">
    <property type="entry name" value="Gp_dh_N"/>
    <property type="match status" value="1"/>
</dbReference>
<dbReference type="Proteomes" id="UP000663874">
    <property type="component" value="Unassembled WGS sequence"/>
</dbReference>
<dbReference type="InterPro" id="IPR020831">
    <property type="entry name" value="GlycerAld/Erythrose_P_DH"/>
</dbReference>
<dbReference type="PANTHER" id="PTHR10836">
    <property type="entry name" value="GLYCERALDEHYDE 3-PHOSPHATE DEHYDROGENASE"/>
    <property type="match status" value="1"/>
</dbReference>
<comment type="similarity">
    <text evidence="2 9">Belongs to the glyceraldehyde-3-phosphate dehydrogenase family.</text>
</comment>
<dbReference type="Proteomes" id="UP000663889">
    <property type="component" value="Unassembled WGS sequence"/>
</dbReference>
<dbReference type="EMBL" id="CAJOAX010005542">
    <property type="protein sequence ID" value="CAF3951815.1"/>
    <property type="molecule type" value="Genomic_DNA"/>
</dbReference>
<evidence type="ECO:0000313" key="12">
    <source>
        <dbReference type="EMBL" id="CAF1022921.1"/>
    </source>
</evidence>
<dbReference type="GO" id="GO:0004365">
    <property type="term" value="F:glyceraldehyde-3-phosphate dehydrogenase (NAD+) (phosphorylating) activity"/>
    <property type="evidence" value="ECO:0007669"/>
    <property type="project" value="UniProtKB-EC"/>
</dbReference>
<dbReference type="SUPFAM" id="SSF51735">
    <property type="entry name" value="NAD(P)-binding Rossmann-fold domains"/>
    <property type="match status" value="1"/>
</dbReference>
<evidence type="ECO:0000313" key="13">
    <source>
        <dbReference type="EMBL" id="CAF3951815.1"/>
    </source>
</evidence>
<dbReference type="SMART" id="SM00846">
    <property type="entry name" value="Gp_dh_N"/>
    <property type="match status" value="1"/>
</dbReference>
<evidence type="ECO:0000256" key="9">
    <source>
        <dbReference type="RuleBase" id="RU000397"/>
    </source>
</evidence>
<keyword evidence="7" id="KW-0324">Glycolysis</keyword>
<dbReference type="GO" id="GO:0051287">
    <property type="term" value="F:NAD binding"/>
    <property type="evidence" value="ECO:0007669"/>
    <property type="project" value="InterPro"/>
</dbReference>
<feature type="domain" description="Glyceraldehyde 3-phosphate dehydrogenase NAD(P) binding" evidence="10">
    <location>
        <begin position="222"/>
        <end position="369"/>
    </location>
</feature>
<protein>
    <recommendedName>
        <fullName evidence="4">glyceraldehyde-3-phosphate dehydrogenase (phosphorylating)</fullName>
        <ecNumber evidence="4">1.2.1.12</ecNumber>
    </recommendedName>
</protein>
<comment type="catalytic activity">
    <reaction evidence="8">
        <text>D-glyceraldehyde 3-phosphate + phosphate + NAD(+) = (2R)-3-phospho-glyceroyl phosphate + NADH + H(+)</text>
        <dbReference type="Rhea" id="RHEA:10300"/>
        <dbReference type="ChEBI" id="CHEBI:15378"/>
        <dbReference type="ChEBI" id="CHEBI:43474"/>
        <dbReference type="ChEBI" id="CHEBI:57540"/>
        <dbReference type="ChEBI" id="CHEBI:57604"/>
        <dbReference type="ChEBI" id="CHEBI:57945"/>
        <dbReference type="ChEBI" id="CHEBI:59776"/>
        <dbReference type="EC" id="1.2.1.12"/>
    </reaction>
</comment>
<comment type="pathway">
    <text evidence="1">Carbohydrate degradation; glycolysis; pyruvate from D-glyceraldehyde 3-phosphate: step 1/5.</text>
</comment>
<dbReference type="CDD" id="cd18126">
    <property type="entry name" value="GAPDH_I_C"/>
    <property type="match status" value="1"/>
</dbReference>
<dbReference type="GO" id="GO:0050661">
    <property type="term" value="F:NADP binding"/>
    <property type="evidence" value="ECO:0007669"/>
    <property type="project" value="InterPro"/>
</dbReference>
<dbReference type="GO" id="GO:0006006">
    <property type="term" value="P:glucose metabolic process"/>
    <property type="evidence" value="ECO:0007669"/>
    <property type="project" value="InterPro"/>
</dbReference>
<dbReference type="FunFam" id="3.30.360.10:FF:000001">
    <property type="entry name" value="Glyceraldehyde-3-phosphate dehydrogenase"/>
    <property type="match status" value="1"/>
</dbReference>
<dbReference type="SUPFAM" id="SSF55347">
    <property type="entry name" value="Glyceraldehyde-3-phosphate dehydrogenase-like, C-terminal domain"/>
    <property type="match status" value="1"/>
</dbReference>
<dbReference type="InterPro" id="IPR020828">
    <property type="entry name" value="GlycerAld_3-P_DH_NAD(P)-bd"/>
</dbReference>
<dbReference type="InterPro" id="IPR020829">
    <property type="entry name" value="GlycerAld_3-P_DH_cat"/>
</dbReference>
<dbReference type="EC" id="1.2.1.12" evidence="4"/>
<dbReference type="OrthoDB" id="1152826at2759"/>
<sequence length="555" mass="61774">MISHYTFPSDDAGLSQSKTIIQILDFLLGELDFCFNIDTPPYQGVSSLSNIHLLVAGGDPEESRNIQNSLCLLNSDDNDFNIENECNDKDVCLLYNKLINKVVIIKSVSKALDNEEEEDTASKKKIGNDYPCVYMRYCCRTKNITMGVTWLADGYNEDIAIFQMNLYSKNLSNFQWELENEKIESLKISYKTKTSLNQRLNQALSLIPTDAFITFPRQSSDVKVGINGFGRIGRLVFRCAIEKGVQVVAINDQFMTADYMAYMFKDDSTHGKFKDEVLYKDGKFIVNGQEISVFTEKEPSKIPWGQLDVEYIVESTGVFTTIDECQPYLQAGAKKVIITAPSTDAPMFVMGVNEDKYTGKEAVLSNASCTTNCLAPLVKVIHEKFGIIEALMTTVYSYTSAQKTVDKLSNKDCRDGRGAAQDIIPSSTDTANAIGKVIPDLNGKLTGIAFRVPTVNVSVVDLTARLDKGAKYEEICAAIKEAANGPLKNILAYIDNEVVSTDVIGDAHSSIFDAKASISLNDNFVKLVSWYDNEYGYSNRVIDFIKYIEKKDYGN</sequence>
<proteinExistence type="inferred from homology"/>
<dbReference type="Pfam" id="PF02800">
    <property type="entry name" value="Gp_dh_C"/>
    <property type="match status" value="1"/>
</dbReference>
<dbReference type="EMBL" id="CAJOBE010006009">
    <property type="protein sequence ID" value="CAF3992867.1"/>
    <property type="molecule type" value="Genomic_DNA"/>
</dbReference>
<keyword evidence="6" id="KW-0520">NAD</keyword>
<dbReference type="EMBL" id="CAJNOO010000170">
    <property type="protein sequence ID" value="CAF0839187.1"/>
    <property type="molecule type" value="Genomic_DNA"/>
</dbReference>
<evidence type="ECO:0000256" key="4">
    <source>
        <dbReference type="ARBA" id="ARBA00013119"/>
    </source>
</evidence>
<dbReference type="InterPro" id="IPR020830">
    <property type="entry name" value="GlycerAld_3-P_DH_AS"/>
</dbReference>
<dbReference type="PROSITE" id="PS00071">
    <property type="entry name" value="GAPDH"/>
    <property type="match status" value="1"/>
</dbReference>
<evidence type="ECO:0000256" key="5">
    <source>
        <dbReference type="ARBA" id="ARBA00023002"/>
    </source>
</evidence>
<dbReference type="CDD" id="cd05214">
    <property type="entry name" value="GAPDH_I_N"/>
    <property type="match status" value="1"/>
</dbReference>
<dbReference type="InterPro" id="IPR036291">
    <property type="entry name" value="NAD(P)-bd_dom_sf"/>
</dbReference>
<dbReference type="GO" id="GO:0006096">
    <property type="term" value="P:glycolytic process"/>
    <property type="evidence" value="ECO:0007669"/>
    <property type="project" value="UniProtKB-UniPathway"/>
</dbReference>
<evidence type="ECO:0000256" key="7">
    <source>
        <dbReference type="ARBA" id="ARBA00023152"/>
    </source>
</evidence>
<dbReference type="PANTHER" id="PTHR10836:SF76">
    <property type="entry name" value="GLYCERALDEHYDE-3-PHOSPHATE DEHYDROGENASE-RELATED"/>
    <property type="match status" value="1"/>
</dbReference>
<name>A0A813VAZ3_9BILA</name>
<evidence type="ECO:0000256" key="6">
    <source>
        <dbReference type="ARBA" id="ARBA00023027"/>
    </source>
</evidence>
<dbReference type="FunFam" id="3.40.50.720:FF:000266">
    <property type="entry name" value="Glyceraldehyde-3-phosphate dehydrogenase"/>
    <property type="match status" value="1"/>
</dbReference>
<dbReference type="UniPathway" id="UPA00109">
    <property type="reaction ID" value="UER00184"/>
</dbReference>